<dbReference type="CDD" id="cd22157">
    <property type="entry name" value="F-box_AtFBW1-like"/>
    <property type="match status" value="1"/>
</dbReference>
<dbReference type="InterPro" id="IPR036047">
    <property type="entry name" value="F-box-like_dom_sf"/>
</dbReference>
<gene>
    <name evidence="3" type="primary">LOC104585435</name>
    <name evidence="2" type="ORF">BRADI_5g22270v3</name>
</gene>
<name>A0A2K2CIM2_BRADI</name>
<feature type="domain" description="F-box" evidence="1">
    <location>
        <begin position="14"/>
        <end position="56"/>
    </location>
</feature>
<dbReference type="NCBIfam" id="TIGR01640">
    <property type="entry name" value="F_box_assoc_1"/>
    <property type="match status" value="1"/>
</dbReference>
<dbReference type="InterPro" id="IPR001810">
    <property type="entry name" value="F-box_dom"/>
</dbReference>
<dbReference type="KEGG" id="bdi:104585435"/>
<organism evidence="2">
    <name type="scientific">Brachypodium distachyon</name>
    <name type="common">Purple false brome</name>
    <name type="synonym">Trachynia distachya</name>
    <dbReference type="NCBI Taxonomy" id="15368"/>
    <lineage>
        <taxon>Eukaryota</taxon>
        <taxon>Viridiplantae</taxon>
        <taxon>Streptophyta</taxon>
        <taxon>Embryophyta</taxon>
        <taxon>Tracheophyta</taxon>
        <taxon>Spermatophyta</taxon>
        <taxon>Magnoliopsida</taxon>
        <taxon>Liliopsida</taxon>
        <taxon>Poales</taxon>
        <taxon>Poaceae</taxon>
        <taxon>BOP clade</taxon>
        <taxon>Pooideae</taxon>
        <taxon>Stipodae</taxon>
        <taxon>Brachypodieae</taxon>
        <taxon>Brachypodium</taxon>
    </lineage>
</organism>
<dbReference type="InterPro" id="IPR050796">
    <property type="entry name" value="SCF_F-box_component"/>
</dbReference>
<proteinExistence type="predicted"/>
<sequence>MACAANRSPRQREDMANAVLPDEMLMEVLLRLPVKSILRFRAVCRSWAALLSSEEFCGLHMANKAEREPPEPLLLYLSSTQISASTGLRSSNDGLLLTLKGVRGDFAGMTPVPCRGLTLLHDALSGRYYLLNAATRAVAQLPPPCQSAENTLLSTTGLGFDATTGRYKVVRLFSGQRLDDKDGIKREVYSPSGSGADDRWRPAAAGGALPSAFCELAVAAMFRALRCKLTPVFADGFLHWLIDPAVSCFATRPEAAVLSFSLADETFSWFGSPPFDLEGAHLAELDGSLCMVRDLRRDCGLLEIWRVKDYYAGDWSLEHRIDLARHAGKDLVDPQNIRVVGSCRAGKRLIFATSRCKIVPQLVAGKHVE</sequence>
<reference evidence="3" key="3">
    <citation type="submission" date="2018-08" db="UniProtKB">
        <authorList>
            <consortium name="EnsemblPlants"/>
        </authorList>
    </citation>
    <scope>IDENTIFICATION</scope>
    <source>
        <strain evidence="3">cv. Bd21</strain>
    </source>
</reference>
<dbReference type="AlphaFoldDB" id="A0A2K2CIM2"/>
<dbReference type="ExpressionAtlas" id="A0A2K2CIM2">
    <property type="expression patterns" value="baseline and differential"/>
</dbReference>
<evidence type="ECO:0000259" key="1">
    <source>
        <dbReference type="PROSITE" id="PS50181"/>
    </source>
</evidence>
<dbReference type="SMART" id="SM00256">
    <property type="entry name" value="FBOX"/>
    <property type="match status" value="1"/>
</dbReference>
<reference evidence="2 3" key="1">
    <citation type="journal article" date="2010" name="Nature">
        <title>Genome sequencing and analysis of the model grass Brachypodium distachyon.</title>
        <authorList>
            <consortium name="International Brachypodium Initiative"/>
        </authorList>
    </citation>
    <scope>NUCLEOTIDE SEQUENCE [LARGE SCALE GENOMIC DNA]</scope>
    <source>
        <strain evidence="2">Bd21</strain>
        <strain evidence="3">cv. Bd21</strain>
    </source>
</reference>
<dbReference type="Gramene" id="PNT61884">
    <property type="protein sequence ID" value="PNT61884"/>
    <property type="gene ID" value="BRADI_5g22270v3"/>
</dbReference>
<dbReference type="SUPFAM" id="SSF81383">
    <property type="entry name" value="F-box domain"/>
    <property type="match status" value="1"/>
</dbReference>
<evidence type="ECO:0000313" key="2">
    <source>
        <dbReference type="EMBL" id="PNT61884.1"/>
    </source>
</evidence>
<dbReference type="PANTHER" id="PTHR31672">
    <property type="entry name" value="BNACNNG10540D PROTEIN"/>
    <property type="match status" value="1"/>
</dbReference>
<dbReference type="PANTHER" id="PTHR31672:SF2">
    <property type="entry name" value="F-BOX DOMAIN-CONTAINING PROTEIN"/>
    <property type="match status" value="1"/>
</dbReference>
<dbReference type="Proteomes" id="UP000008810">
    <property type="component" value="Chromosome 5"/>
</dbReference>
<accession>A0A2K2CIM2</accession>
<dbReference type="GeneID" id="104585435"/>
<dbReference type="OrthoDB" id="693519at2759"/>
<dbReference type="Pfam" id="PF00646">
    <property type="entry name" value="F-box"/>
    <property type="match status" value="1"/>
</dbReference>
<evidence type="ECO:0000313" key="3">
    <source>
        <dbReference type="EnsemblPlants" id="PNT61884"/>
    </source>
</evidence>
<dbReference type="RefSeq" id="XP_010240453.2">
    <property type="nucleotide sequence ID" value="XM_010242151.3"/>
</dbReference>
<dbReference type="PROSITE" id="PS50181">
    <property type="entry name" value="FBOX"/>
    <property type="match status" value="1"/>
</dbReference>
<dbReference type="STRING" id="15368.A0A2K2CIM2"/>
<dbReference type="InterPro" id="IPR017451">
    <property type="entry name" value="F-box-assoc_interact_dom"/>
</dbReference>
<dbReference type="Gene3D" id="1.20.1280.50">
    <property type="match status" value="1"/>
</dbReference>
<dbReference type="EnsemblPlants" id="PNT61884">
    <property type="protein sequence ID" value="PNT61884"/>
    <property type="gene ID" value="BRADI_5g22270v3"/>
</dbReference>
<dbReference type="EMBL" id="CM000884">
    <property type="protein sequence ID" value="PNT61884.1"/>
    <property type="molecule type" value="Genomic_DNA"/>
</dbReference>
<protein>
    <recommendedName>
        <fullName evidence="1">F-box domain-containing protein</fullName>
    </recommendedName>
</protein>
<evidence type="ECO:0000313" key="4">
    <source>
        <dbReference type="Proteomes" id="UP000008810"/>
    </source>
</evidence>
<keyword evidence="4" id="KW-1185">Reference proteome</keyword>
<reference evidence="2" key="2">
    <citation type="submission" date="2017-06" db="EMBL/GenBank/DDBJ databases">
        <title>WGS assembly of Brachypodium distachyon.</title>
        <authorList>
            <consortium name="The International Brachypodium Initiative"/>
            <person name="Lucas S."/>
            <person name="Harmon-Smith M."/>
            <person name="Lail K."/>
            <person name="Tice H."/>
            <person name="Grimwood J."/>
            <person name="Bruce D."/>
            <person name="Barry K."/>
            <person name="Shu S."/>
            <person name="Lindquist E."/>
            <person name="Wang M."/>
            <person name="Pitluck S."/>
            <person name="Vogel J.P."/>
            <person name="Garvin D.F."/>
            <person name="Mockler T.C."/>
            <person name="Schmutz J."/>
            <person name="Rokhsar D."/>
            <person name="Bevan M.W."/>
        </authorList>
    </citation>
    <scope>NUCLEOTIDE SEQUENCE</scope>
    <source>
        <strain evidence="2">Bd21</strain>
    </source>
</reference>